<feature type="transmembrane region" description="Helical" evidence="1">
    <location>
        <begin position="109"/>
        <end position="136"/>
    </location>
</feature>
<keyword evidence="1" id="KW-1133">Transmembrane helix</keyword>
<keyword evidence="1" id="KW-0472">Membrane</keyword>
<reference evidence="2 3" key="1">
    <citation type="submission" date="2018-03" db="EMBL/GenBank/DDBJ databases">
        <title>Bacteriophage NCPPB3778 and a type I-E CRISPR drive the evolution of the US Biological Select Agent, Rathayibacter toxicus.</title>
        <authorList>
            <person name="Davis E.W.II."/>
            <person name="Tabima J.F."/>
            <person name="Weisberg A.J."/>
            <person name="Dantas Lopes L."/>
            <person name="Wiseman M.S."/>
            <person name="Wiseman M.S."/>
            <person name="Pupko T."/>
            <person name="Belcher M.S."/>
            <person name="Sechler A.J."/>
            <person name="Tancos M.A."/>
            <person name="Schroeder B.K."/>
            <person name="Murray T.D."/>
            <person name="Luster D.G."/>
            <person name="Schneider W.L."/>
            <person name="Rogers E."/>
            <person name="Andreote F.D."/>
            <person name="Grunwald N.J."/>
            <person name="Putnam M.L."/>
            <person name="Chang J.H."/>
        </authorList>
    </citation>
    <scope>NUCLEOTIDE SEQUENCE [LARGE SCALE GENOMIC DNA]</scope>
    <source>
        <strain evidence="2 3">DSM 15933</strain>
    </source>
</reference>
<feature type="transmembrane region" description="Helical" evidence="1">
    <location>
        <begin position="67"/>
        <end position="89"/>
    </location>
</feature>
<gene>
    <name evidence="2" type="ORF">C1I63_18445</name>
</gene>
<evidence type="ECO:0000313" key="3">
    <source>
        <dbReference type="Proteomes" id="UP000241085"/>
    </source>
</evidence>
<evidence type="ECO:0000256" key="1">
    <source>
        <dbReference type="SAM" id="Phobius"/>
    </source>
</evidence>
<feature type="transmembrane region" description="Helical" evidence="1">
    <location>
        <begin position="29"/>
        <end position="47"/>
    </location>
</feature>
<dbReference type="Proteomes" id="UP000241085">
    <property type="component" value="Unassembled WGS sequence"/>
</dbReference>
<proteinExistence type="predicted"/>
<keyword evidence="1" id="KW-0812">Transmembrane</keyword>
<evidence type="ECO:0000313" key="2">
    <source>
        <dbReference type="EMBL" id="PTL71221.1"/>
    </source>
</evidence>
<name>A0A2T4UNY7_9MICO</name>
<comment type="caution">
    <text evidence="2">The sequence shown here is derived from an EMBL/GenBank/DDBJ whole genome shotgun (WGS) entry which is preliminary data.</text>
</comment>
<accession>A0A2T4UNY7</accession>
<keyword evidence="3" id="KW-1185">Reference proteome</keyword>
<dbReference type="AlphaFoldDB" id="A0A2T4UNY7"/>
<organism evidence="2 3">
    <name type="scientific">Rathayibacter caricis DSM 15933</name>
    <dbReference type="NCBI Taxonomy" id="1328867"/>
    <lineage>
        <taxon>Bacteria</taxon>
        <taxon>Bacillati</taxon>
        <taxon>Actinomycetota</taxon>
        <taxon>Actinomycetes</taxon>
        <taxon>Micrococcales</taxon>
        <taxon>Microbacteriaceae</taxon>
        <taxon>Rathayibacter</taxon>
    </lineage>
</organism>
<dbReference type="EMBL" id="PZPL01000002">
    <property type="protein sequence ID" value="PTL71221.1"/>
    <property type="molecule type" value="Genomic_DNA"/>
</dbReference>
<protein>
    <submittedName>
        <fullName evidence="2">Uncharacterized protein</fullName>
    </submittedName>
</protein>
<sequence length="145" mass="14591">MGNVAMAVAAVIAIGAGLATAAGTPPLGLVFVGAGGLLLAGLVLRLLGSRGLAARSSGERRWSAPAVLVAAAAAVVLTPVVYWAGMAYGSSWLEWDPVHSTNVYVERPGGFAVLLAALVVCAALVLFAVAAALIVAAQMVTRQRR</sequence>